<protein>
    <submittedName>
        <fullName evidence="1">Uncharacterized protein</fullName>
    </submittedName>
</protein>
<evidence type="ECO:0000313" key="1">
    <source>
        <dbReference type="EMBL" id="MBK4346643.1"/>
    </source>
</evidence>
<evidence type="ECO:0000313" key="2">
    <source>
        <dbReference type="Proteomes" id="UP000636458"/>
    </source>
</evidence>
<dbReference type="Proteomes" id="UP000636458">
    <property type="component" value="Unassembled WGS sequence"/>
</dbReference>
<keyword evidence="2" id="KW-1185">Reference proteome</keyword>
<dbReference type="RefSeq" id="WP_200554957.1">
    <property type="nucleotide sequence ID" value="NZ_JAEPES010000001.1"/>
</dbReference>
<dbReference type="AlphaFoldDB" id="A0A934SPG2"/>
<accession>A0A934SPG2</accession>
<dbReference type="EMBL" id="JAEPES010000001">
    <property type="protein sequence ID" value="MBK4346643.1"/>
    <property type="molecule type" value="Genomic_DNA"/>
</dbReference>
<organism evidence="1 2">
    <name type="scientific">Lacisediminihabitans changchengi</name>
    <dbReference type="NCBI Taxonomy" id="2787634"/>
    <lineage>
        <taxon>Bacteria</taxon>
        <taxon>Bacillati</taxon>
        <taxon>Actinomycetota</taxon>
        <taxon>Actinomycetes</taxon>
        <taxon>Micrococcales</taxon>
        <taxon>Microbacteriaceae</taxon>
        <taxon>Lacisediminihabitans</taxon>
    </lineage>
</organism>
<gene>
    <name evidence="1" type="ORF">IV501_03255</name>
</gene>
<sequence length="87" mass="10018">MTLVGATVTVWTGVRGIPERFVWDGRRYRVSDTPTALDVDYAAITHPPDQMPLGWRFQGTSDAGETRMFDVLFDESRQEWQLLHTYV</sequence>
<proteinExistence type="predicted"/>
<name>A0A934SPG2_9MICO</name>
<reference evidence="1" key="1">
    <citation type="submission" date="2021-01" db="EMBL/GenBank/DDBJ databases">
        <title>Lacisediminihabitans sp. nov. strain G11-30, isolated from Antarctic Soil.</title>
        <authorList>
            <person name="Li J."/>
        </authorList>
    </citation>
    <scope>NUCLEOTIDE SEQUENCE</scope>
    <source>
        <strain evidence="1">G11-30</strain>
    </source>
</reference>
<comment type="caution">
    <text evidence="1">The sequence shown here is derived from an EMBL/GenBank/DDBJ whole genome shotgun (WGS) entry which is preliminary data.</text>
</comment>